<reference evidence="7 8" key="1">
    <citation type="journal article" date="2015" name="Int. J. Syst. Evol. Microbiol.">
        <title>Acinetobacter equi sp. nov. isolated from horse faeces.</title>
        <authorList>
            <person name="Poppel M.T."/>
            <person name="Skiebe E."/>
            <person name="Laue M."/>
            <person name="Bergmann H."/>
            <person name="Ebersberger I."/>
            <person name="Garn T."/>
            <person name="Fruth A."/>
            <person name="Baumgardt S."/>
            <person name="Busse H.J."/>
            <person name="Wilharm G."/>
        </authorList>
    </citation>
    <scope>NUCLEOTIDE SEQUENCE [LARGE SCALE GENOMIC DNA]</scope>
    <source>
        <strain evidence="7 8">114</strain>
    </source>
</reference>
<dbReference type="NCBIfam" id="TIGR00152">
    <property type="entry name" value="dephospho-CoA kinase"/>
    <property type="match status" value="1"/>
</dbReference>
<keyword evidence="3 5" id="KW-0067">ATP-binding</keyword>
<keyword evidence="5 7" id="KW-0418">Kinase</keyword>
<comment type="pathway">
    <text evidence="5">Cofactor biosynthesis; coenzyme A biosynthesis; CoA from (R)-pantothenate: step 5/5.</text>
</comment>
<dbReference type="SUPFAM" id="SSF52540">
    <property type="entry name" value="P-loop containing nucleoside triphosphate hydrolases"/>
    <property type="match status" value="1"/>
</dbReference>
<organism evidence="7 8">
    <name type="scientific">Acinetobacter equi</name>
    <dbReference type="NCBI Taxonomy" id="1324350"/>
    <lineage>
        <taxon>Bacteria</taxon>
        <taxon>Pseudomonadati</taxon>
        <taxon>Pseudomonadota</taxon>
        <taxon>Gammaproteobacteria</taxon>
        <taxon>Moraxellales</taxon>
        <taxon>Moraxellaceae</taxon>
        <taxon>Acinetobacter</taxon>
    </lineage>
</organism>
<evidence type="ECO:0000256" key="6">
    <source>
        <dbReference type="NCBIfam" id="TIGR00152"/>
    </source>
</evidence>
<gene>
    <name evidence="5" type="primary">coaE</name>
    <name evidence="7" type="ORF">AOY20_05490</name>
</gene>
<dbReference type="Proteomes" id="UP000064939">
    <property type="component" value="Chromosome"/>
</dbReference>
<dbReference type="EMBL" id="CP012808">
    <property type="protein sequence ID" value="ALH95035.1"/>
    <property type="molecule type" value="Genomic_DNA"/>
</dbReference>
<sequence>MRFILGLTGGIGSGKSAASQWFESQNIVVVDADIVAREIVELGQPALAQIHQTFGDWVLLENGELNRRALREHIFQNPTARKTLENITHPAIRASIIQQLQNAQSAYVILVSPLLFETNQYQLAQHTLLIDASEELQIQRASQRDEQNIEQIEKIISAQMPRQEKQKLANDVVLNDGQLEHLYEKLQPLHEKYLAMAQQYSS</sequence>
<keyword evidence="8" id="KW-1185">Reference proteome</keyword>
<feature type="binding site" evidence="5">
    <location>
        <begin position="12"/>
        <end position="17"/>
    </location>
    <ligand>
        <name>ATP</name>
        <dbReference type="ChEBI" id="CHEBI:30616"/>
    </ligand>
</feature>
<dbReference type="PROSITE" id="PS51219">
    <property type="entry name" value="DPCK"/>
    <property type="match status" value="1"/>
</dbReference>
<protein>
    <recommendedName>
        <fullName evidence="5 6">Dephospho-CoA kinase</fullName>
        <ecNumber evidence="5 6">2.7.1.24</ecNumber>
    </recommendedName>
    <alternativeName>
        <fullName evidence="5">Dephosphocoenzyme A kinase</fullName>
    </alternativeName>
</protein>
<evidence type="ECO:0000256" key="3">
    <source>
        <dbReference type="ARBA" id="ARBA00022840"/>
    </source>
</evidence>
<dbReference type="OrthoDB" id="9812943at2"/>
<comment type="subcellular location">
    <subcellularLocation>
        <location evidence="5">Cytoplasm</location>
    </subcellularLocation>
</comment>
<evidence type="ECO:0000256" key="2">
    <source>
        <dbReference type="ARBA" id="ARBA00022741"/>
    </source>
</evidence>
<dbReference type="STRING" id="1324350.AOY20_05490"/>
<keyword evidence="5" id="KW-0963">Cytoplasm</keyword>
<dbReference type="InterPro" id="IPR027417">
    <property type="entry name" value="P-loop_NTPase"/>
</dbReference>
<evidence type="ECO:0000313" key="7">
    <source>
        <dbReference type="EMBL" id="ALH95035.1"/>
    </source>
</evidence>
<comment type="catalytic activity">
    <reaction evidence="5">
        <text>3'-dephospho-CoA + ATP = ADP + CoA + H(+)</text>
        <dbReference type="Rhea" id="RHEA:18245"/>
        <dbReference type="ChEBI" id="CHEBI:15378"/>
        <dbReference type="ChEBI" id="CHEBI:30616"/>
        <dbReference type="ChEBI" id="CHEBI:57287"/>
        <dbReference type="ChEBI" id="CHEBI:57328"/>
        <dbReference type="ChEBI" id="CHEBI:456216"/>
        <dbReference type="EC" id="2.7.1.24"/>
    </reaction>
</comment>
<keyword evidence="2 5" id="KW-0547">Nucleotide-binding</keyword>
<evidence type="ECO:0000256" key="5">
    <source>
        <dbReference type="HAMAP-Rule" id="MF_00376"/>
    </source>
</evidence>
<proteinExistence type="inferred from homology"/>
<dbReference type="HAMAP" id="MF_00376">
    <property type="entry name" value="Dephospho_CoA_kinase"/>
    <property type="match status" value="1"/>
</dbReference>
<evidence type="ECO:0000256" key="1">
    <source>
        <dbReference type="ARBA" id="ARBA00009018"/>
    </source>
</evidence>
<dbReference type="PANTHER" id="PTHR10695:SF46">
    <property type="entry name" value="BIFUNCTIONAL COENZYME A SYNTHASE-RELATED"/>
    <property type="match status" value="1"/>
</dbReference>
<dbReference type="CDD" id="cd02022">
    <property type="entry name" value="DPCK"/>
    <property type="match status" value="1"/>
</dbReference>
<dbReference type="RefSeq" id="WP_054580933.1">
    <property type="nucleotide sequence ID" value="NZ_CP012808.1"/>
</dbReference>
<dbReference type="GO" id="GO:0004140">
    <property type="term" value="F:dephospho-CoA kinase activity"/>
    <property type="evidence" value="ECO:0007669"/>
    <property type="project" value="UniProtKB-UniRule"/>
</dbReference>
<comment type="similarity">
    <text evidence="1 5">Belongs to the CoaE family.</text>
</comment>
<name>A0A0N7GXL3_9GAMM</name>
<accession>A0A0N7GXL3</accession>
<dbReference type="UniPathway" id="UPA00241">
    <property type="reaction ID" value="UER00356"/>
</dbReference>
<dbReference type="InterPro" id="IPR001977">
    <property type="entry name" value="Depp_CoAkinase"/>
</dbReference>
<dbReference type="GO" id="GO:0005524">
    <property type="term" value="F:ATP binding"/>
    <property type="evidence" value="ECO:0007669"/>
    <property type="project" value="UniProtKB-UniRule"/>
</dbReference>
<dbReference type="KEGG" id="aei:AOY20_05490"/>
<dbReference type="Pfam" id="PF01121">
    <property type="entry name" value="CoaE"/>
    <property type="match status" value="1"/>
</dbReference>
<keyword evidence="5" id="KW-0808">Transferase</keyword>
<keyword evidence="4 5" id="KW-0173">Coenzyme A biosynthesis</keyword>
<comment type="function">
    <text evidence="5">Catalyzes the phosphorylation of the 3'-hydroxyl group of dephosphocoenzyme A to form coenzyme A.</text>
</comment>
<evidence type="ECO:0000313" key="8">
    <source>
        <dbReference type="Proteomes" id="UP000064939"/>
    </source>
</evidence>
<dbReference type="EC" id="2.7.1.24" evidence="5 6"/>
<dbReference type="GO" id="GO:0005737">
    <property type="term" value="C:cytoplasm"/>
    <property type="evidence" value="ECO:0007669"/>
    <property type="project" value="UniProtKB-SubCell"/>
</dbReference>
<dbReference type="Gene3D" id="3.40.50.300">
    <property type="entry name" value="P-loop containing nucleotide triphosphate hydrolases"/>
    <property type="match status" value="1"/>
</dbReference>
<evidence type="ECO:0000256" key="4">
    <source>
        <dbReference type="ARBA" id="ARBA00022993"/>
    </source>
</evidence>
<dbReference type="AlphaFoldDB" id="A0A0N7GXL3"/>
<dbReference type="PANTHER" id="PTHR10695">
    <property type="entry name" value="DEPHOSPHO-COA KINASE-RELATED"/>
    <property type="match status" value="1"/>
</dbReference>
<dbReference type="GO" id="GO:0015937">
    <property type="term" value="P:coenzyme A biosynthetic process"/>
    <property type="evidence" value="ECO:0007669"/>
    <property type="project" value="UniProtKB-UniRule"/>
</dbReference>